<feature type="transmembrane region" description="Helical" evidence="1">
    <location>
        <begin position="322"/>
        <end position="355"/>
    </location>
</feature>
<feature type="transmembrane region" description="Helical" evidence="1">
    <location>
        <begin position="190"/>
        <end position="211"/>
    </location>
</feature>
<feature type="transmembrane region" description="Helical" evidence="1">
    <location>
        <begin position="217"/>
        <end position="241"/>
    </location>
</feature>
<dbReference type="EMBL" id="FUZU01000005">
    <property type="protein sequence ID" value="SKC89867.1"/>
    <property type="molecule type" value="Genomic_DNA"/>
</dbReference>
<feature type="transmembrane region" description="Helical" evidence="1">
    <location>
        <begin position="262"/>
        <end position="282"/>
    </location>
</feature>
<protein>
    <submittedName>
        <fullName evidence="2">Uncharacterized protein</fullName>
    </submittedName>
</protein>
<feature type="transmembrane region" description="Helical" evidence="1">
    <location>
        <begin position="12"/>
        <end position="35"/>
    </location>
</feature>
<dbReference type="AlphaFoldDB" id="A0A1T5MNR2"/>
<keyword evidence="3" id="KW-1185">Reference proteome</keyword>
<dbReference type="RefSeq" id="WP_079690430.1">
    <property type="nucleotide sequence ID" value="NZ_FUZU01000005.1"/>
</dbReference>
<proteinExistence type="predicted"/>
<dbReference type="Proteomes" id="UP000190961">
    <property type="component" value="Unassembled WGS sequence"/>
</dbReference>
<evidence type="ECO:0000313" key="3">
    <source>
        <dbReference type="Proteomes" id="UP000190961"/>
    </source>
</evidence>
<feature type="transmembrane region" description="Helical" evidence="1">
    <location>
        <begin position="288"/>
        <end position="310"/>
    </location>
</feature>
<name>A0A1T5MNR2_9BACT</name>
<keyword evidence="1" id="KW-1133">Transmembrane helix</keyword>
<organism evidence="2 3">
    <name type="scientific">Ohtaekwangia koreensis</name>
    <dbReference type="NCBI Taxonomy" id="688867"/>
    <lineage>
        <taxon>Bacteria</taxon>
        <taxon>Pseudomonadati</taxon>
        <taxon>Bacteroidota</taxon>
        <taxon>Cytophagia</taxon>
        <taxon>Cytophagales</taxon>
        <taxon>Fulvivirgaceae</taxon>
        <taxon>Ohtaekwangia</taxon>
    </lineage>
</organism>
<sequence length="371" mass="43211">MKPEGLVFRKVFVLAYYKQNASFFLLVIGLAGGFMRSYDHIALAEFFVSSYFLLLIPFAVWATYTFKVMNFNAETIARNENEFLYSYILLPKTDQWITLIVTVLNQLAPATVYGIFLMAVAFKHGIMSTVVLVLIALISLTILASVTLYRALHHPDQERKVSAIKRFFDRLFSKPYPLFFIEWIVRRQPLMLIGTKVFSAAVLLGVMYLYTTDKYDYRLLAMGIILASAANSTLLLELHFFENFHFSLMRQLPLSFSKRFSYTITTVFLLTLTEIGLLITYFPDSLPLVILLQSILFLIAINIFIYGFLYWKNRNQEQLMPFIFGLIMSLIVLVLFKIPLTIFIVFHMVAGIYLWRKYYFRFEYTHDKISS</sequence>
<dbReference type="OrthoDB" id="935506at2"/>
<keyword evidence="1" id="KW-0812">Transmembrane</keyword>
<accession>A0A1T5MNR2</accession>
<evidence type="ECO:0000256" key="1">
    <source>
        <dbReference type="SAM" id="Phobius"/>
    </source>
</evidence>
<gene>
    <name evidence="2" type="ORF">SAMN05660236_5951</name>
</gene>
<dbReference type="STRING" id="688867.SAMN05660236_5951"/>
<feature type="transmembrane region" description="Helical" evidence="1">
    <location>
        <begin position="96"/>
        <end position="120"/>
    </location>
</feature>
<evidence type="ECO:0000313" key="2">
    <source>
        <dbReference type="EMBL" id="SKC89867.1"/>
    </source>
</evidence>
<reference evidence="2 3" key="1">
    <citation type="submission" date="2017-02" db="EMBL/GenBank/DDBJ databases">
        <authorList>
            <person name="Peterson S.W."/>
        </authorList>
    </citation>
    <scope>NUCLEOTIDE SEQUENCE [LARGE SCALE GENOMIC DNA]</scope>
    <source>
        <strain evidence="2 3">DSM 25262</strain>
    </source>
</reference>
<keyword evidence="1" id="KW-0472">Membrane</keyword>
<feature type="transmembrane region" description="Helical" evidence="1">
    <location>
        <begin position="41"/>
        <end position="64"/>
    </location>
</feature>
<feature type="transmembrane region" description="Helical" evidence="1">
    <location>
        <begin position="126"/>
        <end position="149"/>
    </location>
</feature>